<name>A0ABM4X7F9_COFAR</name>
<dbReference type="InterPro" id="IPR040256">
    <property type="entry name" value="At4g02000-like"/>
</dbReference>
<evidence type="ECO:0000313" key="4">
    <source>
        <dbReference type="RefSeq" id="XP_071939973.1"/>
    </source>
</evidence>
<dbReference type="InterPro" id="IPR001878">
    <property type="entry name" value="Znf_CCHC"/>
</dbReference>
<evidence type="ECO:0000259" key="2">
    <source>
        <dbReference type="PROSITE" id="PS50158"/>
    </source>
</evidence>
<feature type="domain" description="CCHC-type" evidence="2">
    <location>
        <begin position="147"/>
        <end position="162"/>
    </location>
</feature>
<keyword evidence="1" id="KW-0862">Zinc</keyword>
<evidence type="ECO:0000313" key="3">
    <source>
        <dbReference type="Proteomes" id="UP001652660"/>
    </source>
</evidence>
<organism evidence="3 4">
    <name type="scientific">Coffea arabica</name>
    <name type="common">Arabian coffee</name>
    <dbReference type="NCBI Taxonomy" id="13443"/>
    <lineage>
        <taxon>Eukaryota</taxon>
        <taxon>Viridiplantae</taxon>
        <taxon>Streptophyta</taxon>
        <taxon>Embryophyta</taxon>
        <taxon>Tracheophyta</taxon>
        <taxon>Spermatophyta</taxon>
        <taxon>Magnoliopsida</taxon>
        <taxon>eudicotyledons</taxon>
        <taxon>Gunneridae</taxon>
        <taxon>Pentapetalae</taxon>
        <taxon>asterids</taxon>
        <taxon>lamiids</taxon>
        <taxon>Gentianales</taxon>
        <taxon>Rubiaceae</taxon>
        <taxon>Ixoroideae</taxon>
        <taxon>Gardenieae complex</taxon>
        <taxon>Bertiereae - Coffeeae clade</taxon>
        <taxon>Coffeeae</taxon>
        <taxon>Coffea</taxon>
    </lineage>
</organism>
<keyword evidence="1" id="KW-0479">Metal-binding</keyword>
<dbReference type="Pfam" id="PF14392">
    <property type="entry name" value="zf-CCHC_4"/>
    <property type="match status" value="1"/>
</dbReference>
<dbReference type="PANTHER" id="PTHR31286:SF178">
    <property type="entry name" value="DUF4283 DOMAIN-CONTAINING PROTEIN"/>
    <property type="match status" value="1"/>
</dbReference>
<accession>A0ABM4X7F9</accession>
<sequence length="171" mass="19408">MAWSYPKGLKVAELGPDIFQFTILDSKHKERIIEGGPWIIDNQILVLRKWKVGIEEDEDVFSLAPVWVQVWNLPIHCLSKAVGKKVGTIFDEVKDVLIPQTGGKEGKHMKLLVLVDIKQPLLRGTTVRINGMNKWLSFKYEKCPDFCYSCGVIGHSEKNCKSPVLVQKGQY</sequence>
<dbReference type="GeneID" id="140038497"/>
<dbReference type="InterPro" id="IPR025836">
    <property type="entry name" value="Zn_knuckle_CX2CX4HX4C"/>
</dbReference>
<protein>
    <recommendedName>
        <fullName evidence="2">CCHC-type domain-containing protein</fullName>
    </recommendedName>
</protein>
<evidence type="ECO:0000256" key="1">
    <source>
        <dbReference type="PROSITE-ProRule" id="PRU00047"/>
    </source>
</evidence>
<dbReference type="Pfam" id="PF14111">
    <property type="entry name" value="DUF4283"/>
    <property type="match status" value="1"/>
</dbReference>
<reference evidence="4" key="1">
    <citation type="submission" date="2025-08" db="UniProtKB">
        <authorList>
            <consortium name="RefSeq"/>
        </authorList>
    </citation>
    <scope>IDENTIFICATION</scope>
    <source>
        <tissue evidence="4">Leaves</tissue>
    </source>
</reference>
<gene>
    <name evidence="4" type="primary">LOC140038497</name>
</gene>
<dbReference type="InterPro" id="IPR025558">
    <property type="entry name" value="DUF4283"/>
</dbReference>
<dbReference type="PANTHER" id="PTHR31286">
    <property type="entry name" value="GLYCINE-RICH CELL WALL STRUCTURAL PROTEIN 1.8-LIKE"/>
    <property type="match status" value="1"/>
</dbReference>
<dbReference type="RefSeq" id="XP_071939973.1">
    <property type="nucleotide sequence ID" value="XM_072083872.1"/>
</dbReference>
<dbReference type="Proteomes" id="UP001652660">
    <property type="component" value="Chromosome 3e"/>
</dbReference>
<keyword evidence="1" id="KW-0863">Zinc-finger</keyword>
<keyword evidence="3" id="KW-1185">Reference proteome</keyword>
<proteinExistence type="predicted"/>
<dbReference type="PROSITE" id="PS50158">
    <property type="entry name" value="ZF_CCHC"/>
    <property type="match status" value="1"/>
</dbReference>